<accession>A0A9Q8WPN4</accession>
<evidence type="ECO:0000256" key="2">
    <source>
        <dbReference type="ARBA" id="ARBA00023015"/>
    </source>
</evidence>
<protein>
    <recommendedName>
        <fullName evidence="7">Zn(2)-C6 fungal-type domain-containing protein</fullName>
    </recommendedName>
</protein>
<dbReference type="CDD" id="cd00067">
    <property type="entry name" value="GAL4"/>
    <property type="match status" value="1"/>
</dbReference>
<evidence type="ECO:0000256" key="1">
    <source>
        <dbReference type="ARBA" id="ARBA00022723"/>
    </source>
</evidence>
<dbReference type="Proteomes" id="UP000830671">
    <property type="component" value="Chromosome 8"/>
</dbReference>
<dbReference type="SMART" id="SM00906">
    <property type="entry name" value="Fungal_trans"/>
    <property type="match status" value="1"/>
</dbReference>
<evidence type="ECO:0000256" key="5">
    <source>
        <dbReference type="SAM" id="Coils"/>
    </source>
</evidence>
<dbReference type="EMBL" id="CP019480">
    <property type="protein sequence ID" value="UQC90380.1"/>
    <property type="molecule type" value="Genomic_DNA"/>
</dbReference>
<dbReference type="PANTHER" id="PTHR47424">
    <property type="entry name" value="REGULATORY PROTEIN GAL4"/>
    <property type="match status" value="1"/>
</dbReference>
<dbReference type="SUPFAM" id="SSF57701">
    <property type="entry name" value="Zn2/Cys6 DNA-binding domain"/>
    <property type="match status" value="1"/>
</dbReference>
<keyword evidence="9" id="KW-1185">Reference proteome</keyword>
<evidence type="ECO:0000259" key="7">
    <source>
        <dbReference type="PROSITE" id="PS50048"/>
    </source>
</evidence>
<feature type="domain" description="Zn(2)-C6 fungal-type" evidence="7">
    <location>
        <begin position="29"/>
        <end position="58"/>
    </location>
</feature>
<dbReference type="Pfam" id="PF04082">
    <property type="entry name" value="Fungal_trans"/>
    <property type="match status" value="1"/>
</dbReference>
<evidence type="ECO:0000256" key="6">
    <source>
        <dbReference type="SAM" id="MobiDB-lite"/>
    </source>
</evidence>
<dbReference type="InterPro" id="IPR036864">
    <property type="entry name" value="Zn2-C6_fun-type_DNA-bd_sf"/>
</dbReference>
<dbReference type="GO" id="GO:0000435">
    <property type="term" value="P:positive regulation of transcription from RNA polymerase II promoter by galactose"/>
    <property type="evidence" value="ECO:0007669"/>
    <property type="project" value="TreeGrafter"/>
</dbReference>
<organism evidence="8 9">
    <name type="scientific">Colletotrichum lupini</name>
    <dbReference type="NCBI Taxonomy" id="145971"/>
    <lineage>
        <taxon>Eukaryota</taxon>
        <taxon>Fungi</taxon>
        <taxon>Dikarya</taxon>
        <taxon>Ascomycota</taxon>
        <taxon>Pezizomycotina</taxon>
        <taxon>Sordariomycetes</taxon>
        <taxon>Hypocreomycetidae</taxon>
        <taxon>Glomerellales</taxon>
        <taxon>Glomerellaceae</taxon>
        <taxon>Colletotrichum</taxon>
        <taxon>Colletotrichum acutatum species complex</taxon>
    </lineage>
</organism>
<keyword evidence="5" id="KW-0175">Coiled coil</keyword>
<dbReference type="GeneID" id="73349844"/>
<evidence type="ECO:0000313" key="8">
    <source>
        <dbReference type="EMBL" id="UQC90380.1"/>
    </source>
</evidence>
<dbReference type="GO" id="GO:0005634">
    <property type="term" value="C:nucleus"/>
    <property type="evidence" value="ECO:0007669"/>
    <property type="project" value="TreeGrafter"/>
</dbReference>
<dbReference type="AlphaFoldDB" id="A0A9Q8WPN4"/>
<keyword evidence="3" id="KW-0804">Transcription</keyword>
<dbReference type="Gene3D" id="4.10.240.10">
    <property type="entry name" value="Zn(2)-C6 fungal-type DNA-binding domain"/>
    <property type="match status" value="1"/>
</dbReference>
<feature type="region of interest" description="Disordered" evidence="6">
    <location>
        <begin position="1"/>
        <end position="23"/>
    </location>
</feature>
<dbReference type="InterPro" id="IPR007219">
    <property type="entry name" value="XnlR_reg_dom"/>
</dbReference>
<dbReference type="CDD" id="cd12148">
    <property type="entry name" value="fungal_TF_MHR"/>
    <property type="match status" value="1"/>
</dbReference>
<dbReference type="Pfam" id="PF00172">
    <property type="entry name" value="Zn_clus"/>
    <property type="match status" value="1"/>
</dbReference>
<evidence type="ECO:0000256" key="4">
    <source>
        <dbReference type="ARBA" id="ARBA00023242"/>
    </source>
</evidence>
<keyword evidence="2" id="KW-0805">Transcription regulation</keyword>
<dbReference type="GO" id="GO:0006351">
    <property type="term" value="P:DNA-templated transcription"/>
    <property type="evidence" value="ECO:0007669"/>
    <property type="project" value="InterPro"/>
</dbReference>
<keyword evidence="1" id="KW-0479">Metal-binding</keyword>
<dbReference type="PROSITE" id="PS50048">
    <property type="entry name" value="ZN2_CY6_FUNGAL_2"/>
    <property type="match status" value="1"/>
</dbReference>
<dbReference type="PANTHER" id="PTHR47424:SF12">
    <property type="entry name" value="TRANSCRIPTION FACTOR ASQA"/>
    <property type="match status" value="1"/>
</dbReference>
<dbReference type="InterPro" id="IPR001138">
    <property type="entry name" value="Zn2Cys6_DnaBD"/>
</dbReference>
<feature type="coiled-coil region" evidence="5">
    <location>
        <begin position="67"/>
        <end position="94"/>
    </location>
</feature>
<evidence type="ECO:0000256" key="3">
    <source>
        <dbReference type="ARBA" id="ARBA00023163"/>
    </source>
</evidence>
<dbReference type="GO" id="GO:0000978">
    <property type="term" value="F:RNA polymerase II cis-regulatory region sequence-specific DNA binding"/>
    <property type="evidence" value="ECO:0007669"/>
    <property type="project" value="TreeGrafter"/>
</dbReference>
<gene>
    <name evidence="8" type="ORF">CLUP02_15910</name>
</gene>
<dbReference type="PROSITE" id="PS00463">
    <property type="entry name" value="ZN2_CY6_FUNGAL_1"/>
    <property type="match status" value="1"/>
</dbReference>
<sequence length="743" mass="82657">MANPVPLAQPAENRPRSGIRPKRRQVGRACDACRLRRIKCDDASPCANCRGRGQQCSNTEATRTSTLSQAHEEIDRLRLRVLDLERELQRHRGAHTNPGTLFSIHSQQVVANVEATAASNIAGHFVTPRNKPWDGALLRPARSPHVAWFGPSSLYFFIHRLGVFLSTDVEHAQPDHMLLRSTSGSAVPAQERTTSEDASHLLRPLFNGNKPGVYLNPIQEEYFVNLFWQSYHTSLYAIIDEAEFKKEYQALYLDVPSGYTRKPSALVDIVVAMCMQYMASSLPSSHQGDIVEGNDATTAGRWHYRRAQTLLAGEMESPSISTLQCHLLSAVYVCGASFHNMADSICGQAVRIAYMLGLHIDPPLDTPEKERQVRRRLWWAVYVLDSKVGMKLGRPFLLHGSFSMPPFPDDQLGASMLSGSTFAPISGDATWLSFSLHHLKLFKTMRDAHTTLYSHDVGLGQHKTIWDDPTSLAKVAESLEAHTVMIERWVQNLPGALKNSRVNNGRILSTDGSALVIEQYAPLWLQRQRLLLEMEYHHMSVNLYRPFISFKKVPAPGSRLETLAIESINHAIELSKITQQALSSTAILDGWHEAFQWQWNSAITLAGFILANPRHSAVVAARSAMDSSLSVFGTFGQSFELAKNAETVVRMLCTKIDGLISTSSQDHGQKEPAALSTLGIDQEVEVVNGFASESVYTSTSPELLTQFLDFDFTEMAVGVDFWANIDMLGVGDISTFGDQQRDR</sequence>
<evidence type="ECO:0000313" key="9">
    <source>
        <dbReference type="Proteomes" id="UP000830671"/>
    </source>
</evidence>
<proteinExistence type="predicted"/>
<dbReference type="SMART" id="SM00066">
    <property type="entry name" value="GAL4"/>
    <property type="match status" value="1"/>
</dbReference>
<keyword evidence="4" id="KW-0539">Nucleus</keyword>
<dbReference type="KEGG" id="clup:CLUP02_15910"/>
<dbReference type="RefSeq" id="XP_049151981.1">
    <property type="nucleotide sequence ID" value="XM_049294834.1"/>
</dbReference>
<dbReference type="GO" id="GO:0008270">
    <property type="term" value="F:zinc ion binding"/>
    <property type="evidence" value="ECO:0007669"/>
    <property type="project" value="InterPro"/>
</dbReference>
<dbReference type="GO" id="GO:0000981">
    <property type="term" value="F:DNA-binding transcription factor activity, RNA polymerase II-specific"/>
    <property type="evidence" value="ECO:0007669"/>
    <property type="project" value="InterPro"/>
</dbReference>
<name>A0A9Q8WPN4_9PEZI</name>
<reference evidence="8" key="1">
    <citation type="journal article" date="2021" name="Mol. Plant Microbe Interact.">
        <title>Complete Genome Sequence of the Plant-Pathogenic Fungus Colletotrichum lupini.</title>
        <authorList>
            <person name="Baroncelli R."/>
            <person name="Pensec F."/>
            <person name="Da Lio D."/>
            <person name="Boufleur T."/>
            <person name="Vicente I."/>
            <person name="Sarrocco S."/>
            <person name="Picot A."/>
            <person name="Baraldi E."/>
            <person name="Sukno S."/>
            <person name="Thon M."/>
            <person name="Le Floch G."/>
        </authorList>
    </citation>
    <scope>NUCLEOTIDE SEQUENCE</scope>
    <source>
        <strain evidence="8">IMI 504893</strain>
    </source>
</reference>
<dbReference type="InterPro" id="IPR051127">
    <property type="entry name" value="Fungal_SecMet_Regulators"/>
</dbReference>